<reference evidence="2" key="2">
    <citation type="submission" date="2017-02" db="EMBL/GenBank/DDBJ databases">
        <title>Sunflower complete genome.</title>
        <authorList>
            <person name="Langlade N."/>
            <person name="Munos S."/>
        </authorList>
    </citation>
    <scope>NUCLEOTIDE SEQUENCE [LARGE SCALE GENOMIC DNA]</scope>
    <source>
        <tissue evidence="2">Leaves</tissue>
    </source>
</reference>
<dbReference type="InParanoid" id="A0A251UET4"/>
<dbReference type="Proteomes" id="UP000215914">
    <property type="component" value="Chromosome 6"/>
</dbReference>
<proteinExistence type="predicted"/>
<reference evidence="1 3" key="1">
    <citation type="journal article" date="2017" name="Nature">
        <title>The sunflower genome provides insights into oil metabolism, flowering and Asterid evolution.</title>
        <authorList>
            <person name="Badouin H."/>
            <person name="Gouzy J."/>
            <person name="Grassa C.J."/>
            <person name="Murat F."/>
            <person name="Staton S.E."/>
            <person name="Cottret L."/>
            <person name="Lelandais-Briere C."/>
            <person name="Owens G.L."/>
            <person name="Carrere S."/>
            <person name="Mayjonade B."/>
            <person name="Legrand L."/>
            <person name="Gill N."/>
            <person name="Kane N.C."/>
            <person name="Bowers J.E."/>
            <person name="Hubner S."/>
            <person name="Bellec A."/>
            <person name="Berard A."/>
            <person name="Berges H."/>
            <person name="Blanchet N."/>
            <person name="Boniface M.C."/>
            <person name="Brunel D."/>
            <person name="Catrice O."/>
            <person name="Chaidir N."/>
            <person name="Claudel C."/>
            <person name="Donnadieu C."/>
            <person name="Faraut T."/>
            <person name="Fievet G."/>
            <person name="Helmstetter N."/>
            <person name="King M."/>
            <person name="Knapp S.J."/>
            <person name="Lai Z."/>
            <person name="Le Paslier M.C."/>
            <person name="Lippi Y."/>
            <person name="Lorenzon L."/>
            <person name="Mandel J.R."/>
            <person name="Marage G."/>
            <person name="Marchand G."/>
            <person name="Marquand E."/>
            <person name="Bret-Mestries E."/>
            <person name="Morien E."/>
            <person name="Nambeesan S."/>
            <person name="Nguyen T."/>
            <person name="Pegot-Espagnet P."/>
            <person name="Pouilly N."/>
            <person name="Raftis F."/>
            <person name="Sallet E."/>
            <person name="Schiex T."/>
            <person name="Thomas J."/>
            <person name="Vandecasteele C."/>
            <person name="Vares D."/>
            <person name="Vear F."/>
            <person name="Vautrin S."/>
            <person name="Crespi M."/>
            <person name="Mangin B."/>
            <person name="Burke J.M."/>
            <person name="Salse J."/>
            <person name="Munos S."/>
            <person name="Vincourt P."/>
            <person name="Rieseberg L.H."/>
            <person name="Langlade N.B."/>
        </authorList>
    </citation>
    <scope>NUCLEOTIDE SEQUENCE [LARGE SCALE GENOMIC DNA]</scope>
    <source>
        <strain evidence="3">cv. SF193</strain>
        <tissue evidence="1">Leaves</tissue>
    </source>
</reference>
<evidence type="ECO:0000313" key="1">
    <source>
        <dbReference type="EMBL" id="KAF5800706.1"/>
    </source>
</evidence>
<name>A0A251UET4_HELAN</name>
<evidence type="ECO:0000313" key="2">
    <source>
        <dbReference type="EMBL" id="OTG21870.1"/>
    </source>
</evidence>
<dbReference type="Gramene" id="mRNA:HanXRQr2_Chr06g0239751">
    <property type="protein sequence ID" value="mRNA:HanXRQr2_Chr06g0239751"/>
    <property type="gene ID" value="HanXRQr2_Chr06g0239751"/>
</dbReference>
<dbReference type="EMBL" id="CM007895">
    <property type="protein sequence ID" value="OTG21870.1"/>
    <property type="molecule type" value="Genomic_DNA"/>
</dbReference>
<accession>A0A251UET4</accession>
<protein>
    <submittedName>
        <fullName evidence="2">Uncharacterized protein</fullName>
    </submittedName>
</protein>
<gene>
    <name evidence="2" type="ORF">HannXRQ_Chr06g0165251</name>
    <name evidence="1" type="ORF">HanXRQr2_Chr06g0239751</name>
</gene>
<keyword evidence="3" id="KW-1185">Reference proteome</keyword>
<dbReference type="AlphaFoldDB" id="A0A251UET4"/>
<evidence type="ECO:0000313" key="3">
    <source>
        <dbReference type="Proteomes" id="UP000215914"/>
    </source>
</evidence>
<sequence length="69" mass="7676">MPPSSSTAALLLHDSLLLNRRLPPSIKESTIVVAECQMVLLVSCKHSLIVISLFKERNLYTLESCVLPR</sequence>
<reference evidence="1" key="3">
    <citation type="submission" date="2020-06" db="EMBL/GenBank/DDBJ databases">
        <title>Helianthus annuus Genome sequencing and assembly Release 2.</title>
        <authorList>
            <person name="Gouzy J."/>
            <person name="Langlade N."/>
            <person name="Munos S."/>
        </authorList>
    </citation>
    <scope>NUCLEOTIDE SEQUENCE</scope>
    <source>
        <tissue evidence="1">Leaves</tissue>
    </source>
</reference>
<dbReference type="EMBL" id="MNCJ02000321">
    <property type="protein sequence ID" value="KAF5800706.1"/>
    <property type="molecule type" value="Genomic_DNA"/>
</dbReference>
<organism evidence="2 3">
    <name type="scientific">Helianthus annuus</name>
    <name type="common">Common sunflower</name>
    <dbReference type="NCBI Taxonomy" id="4232"/>
    <lineage>
        <taxon>Eukaryota</taxon>
        <taxon>Viridiplantae</taxon>
        <taxon>Streptophyta</taxon>
        <taxon>Embryophyta</taxon>
        <taxon>Tracheophyta</taxon>
        <taxon>Spermatophyta</taxon>
        <taxon>Magnoliopsida</taxon>
        <taxon>eudicotyledons</taxon>
        <taxon>Gunneridae</taxon>
        <taxon>Pentapetalae</taxon>
        <taxon>asterids</taxon>
        <taxon>campanulids</taxon>
        <taxon>Asterales</taxon>
        <taxon>Asteraceae</taxon>
        <taxon>Asteroideae</taxon>
        <taxon>Heliantheae alliance</taxon>
        <taxon>Heliantheae</taxon>
        <taxon>Helianthus</taxon>
    </lineage>
</organism>